<accession>A0A6A1VET1</accession>
<organism evidence="3 4">
    <name type="scientific">Morella rubra</name>
    <name type="common">Chinese bayberry</name>
    <dbReference type="NCBI Taxonomy" id="262757"/>
    <lineage>
        <taxon>Eukaryota</taxon>
        <taxon>Viridiplantae</taxon>
        <taxon>Streptophyta</taxon>
        <taxon>Embryophyta</taxon>
        <taxon>Tracheophyta</taxon>
        <taxon>Spermatophyta</taxon>
        <taxon>Magnoliopsida</taxon>
        <taxon>eudicotyledons</taxon>
        <taxon>Gunneridae</taxon>
        <taxon>Pentapetalae</taxon>
        <taxon>rosids</taxon>
        <taxon>fabids</taxon>
        <taxon>Fagales</taxon>
        <taxon>Myricaceae</taxon>
        <taxon>Morella</taxon>
    </lineage>
</organism>
<name>A0A6A1VET1_9ROSI</name>
<dbReference type="PANTHER" id="PTHR33138">
    <property type="entry name" value="OS01G0690200 PROTEIN"/>
    <property type="match status" value="1"/>
</dbReference>
<dbReference type="Proteomes" id="UP000516437">
    <property type="component" value="Chromosome 6"/>
</dbReference>
<dbReference type="AlphaFoldDB" id="A0A6A1VET1"/>
<dbReference type="InterPro" id="IPR032872">
    <property type="entry name" value="WAK_assoc_C"/>
</dbReference>
<dbReference type="PANTHER" id="PTHR33138:SF72">
    <property type="entry name" value="WALL-ASSOCIATED RECEPTOR KINASE CARBOXY-TERMINAL PROTEIN"/>
    <property type="match status" value="1"/>
</dbReference>
<evidence type="ECO:0000259" key="2">
    <source>
        <dbReference type="Pfam" id="PF14380"/>
    </source>
</evidence>
<evidence type="ECO:0000313" key="4">
    <source>
        <dbReference type="Proteomes" id="UP000516437"/>
    </source>
</evidence>
<dbReference type="OrthoDB" id="4062651at2759"/>
<keyword evidence="4" id="KW-1185">Reference proteome</keyword>
<dbReference type="Pfam" id="PF14380">
    <property type="entry name" value="WAK_assoc"/>
    <property type="match status" value="1"/>
</dbReference>
<protein>
    <recommendedName>
        <fullName evidence="2">Wall-associated receptor kinase C-terminal domain-containing protein</fullName>
    </recommendedName>
</protein>
<evidence type="ECO:0000313" key="3">
    <source>
        <dbReference type="EMBL" id="KAB1211234.1"/>
    </source>
</evidence>
<comment type="caution">
    <text evidence="3">The sequence shown here is derived from an EMBL/GenBank/DDBJ whole genome shotgun (WGS) entry which is preliminary data.</text>
</comment>
<feature type="domain" description="Wall-associated receptor kinase C-terminal" evidence="2">
    <location>
        <begin position="9"/>
        <end position="85"/>
    </location>
</feature>
<gene>
    <name evidence="3" type="ORF">CJ030_MR6G021576</name>
</gene>
<dbReference type="EMBL" id="RXIC02000024">
    <property type="protein sequence ID" value="KAB1211234.1"/>
    <property type="molecule type" value="Genomic_DNA"/>
</dbReference>
<keyword evidence="1" id="KW-0325">Glycoprotein</keyword>
<reference evidence="3 4" key="1">
    <citation type="journal article" date="2019" name="Plant Biotechnol. J.">
        <title>The red bayberry genome and genetic basis of sex determination.</title>
        <authorList>
            <person name="Jia H.M."/>
            <person name="Jia H.J."/>
            <person name="Cai Q.L."/>
            <person name="Wang Y."/>
            <person name="Zhao H.B."/>
            <person name="Yang W.F."/>
            <person name="Wang G.Y."/>
            <person name="Li Y.H."/>
            <person name="Zhan D.L."/>
            <person name="Shen Y.T."/>
            <person name="Niu Q.F."/>
            <person name="Chang L."/>
            <person name="Qiu J."/>
            <person name="Zhao L."/>
            <person name="Xie H.B."/>
            <person name="Fu W.Y."/>
            <person name="Jin J."/>
            <person name="Li X.W."/>
            <person name="Jiao Y."/>
            <person name="Zhou C.C."/>
            <person name="Tu T."/>
            <person name="Chai C.Y."/>
            <person name="Gao J.L."/>
            <person name="Fan L.J."/>
            <person name="van de Weg E."/>
            <person name="Wang J.Y."/>
            <person name="Gao Z.S."/>
        </authorList>
    </citation>
    <scope>NUCLEOTIDE SEQUENCE [LARGE SCALE GENOMIC DNA]</scope>
    <source>
        <tissue evidence="3">Leaves</tissue>
    </source>
</reference>
<sequence length="137" mass="14271">MLSTNPIISNFLWSCQYNVKVPVAQSAVPAATSVVTEAALNEAIDGGFPLEWNANNNLCDTCQKSTGQCGTNESTSAFVCYCSDGTSSSSTCGGSAAQGGIKGDATKAEHLLGKKLLTLTKLFTLESDILQEPLMAV</sequence>
<proteinExistence type="predicted"/>
<evidence type="ECO:0000256" key="1">
    <source>
        <dbReference type="ARBA" id="ARBA00023180"/>
    </source>
</evidence>